<dbReference type="SUPFAM" id="SSF52980">
    <property type="entry name" value="Restriction endonuclease-like"/>
    <property type="match status" value="1"/>
</dbReference>
<reference evidence="3 4" key="1">
    <citation type="submission" date="2024-10" db="EMBL/GenBank/DDBJ databases">
        <title>Novel secondary metabolite-producing bacteria for plant disease control.</title>
        <authorList>
            <person name="Chevrette M."/>
        </authorList>
    </citation>
    <scope>NUCLEOTIDE SEQUENCE [LARGE SCALE GENOMIC DNA]</scope>
    <source>
        <strain evidence="3 4">J30 TE3557</strain>
    </source>
</reference>
<dbReference type="Proteomes" id="UP001620520">
    <property type="component" value="Unassembled WGS sequence"/>
</dbReference>
<feature type="domain" description="DUF559" evidence="1">
    <location>
        <begin position="191"/>
        <end position="269"/>
    </location>
</feature>
<keyword evidence="3" id="KW-0540">Nuclease</keyword>
<accession>A0ABW8N0H5</accession>
<name>A0ABW8N0H5_9MICC</name>
<dbReference type="Pfam" id="PF13338">
    <property type="entry name" value="AbiEi_4"/>
    <property type="match status" value="1"/>
</dbReference>
<gene>
    <name evidence="3" type="ORF">ABIA52_000407</name>
</gene>
<dbReference type="Gene3D" id="3.40.960.10">
    <property type="entry name" value="VSR Endonuclease"/>
    <property type="match status" value="1"/>
</dbReference>
<dbReference type="EMBL" id="JBIYEW010000003">
    <property type="protein sequence ID" value="MFK4637518.1"/>
    <property type="molecule type" value="Genomic_DNA"/>
</dbReference>
<protein>
    <submittedName>
        <fullName evidence="3">Very-short-patch-repair endonuclease</fullName>
    </submittedName>
</protein>
<dbReference type="InterPro" id="IPR025159">
    <property type="entry name" value="AbiEi_N"/>
</dbReference>
<keyword evidence="3" id="KW-0378">Hydrolase</keyword>
<sequence length="279" mass="31199">MKPEDALRRLGGVAMTRQVRAQGASETAIRSALRAGSVQRVERGVLRLPAADPAFVAAVKARSLLTCASAASRYDLWLLHKPAEPHYWQSNGRRTAGCISHRLSLSQPRPNEPYVALPDVLLHALLCLPPLEALVMVESAYIRGDIGLGYLRRHLLGNRSGQARDVLAKVDRGAGSLLETLARVLFRDVGIRTETQVWIEGIGTVDFLLEGFLIVELDGLAFHLEPRQFKKDRRRDNEAIRQGMLVLRFFYDDVVHAPEKMLQHVREVLLHGPARLWSN</sequence>
<organism evidence="3 4">
    <name type="scientific">Paenarthrobacter histidinolovorans</name>
    <dbReference type="NCBI Taxonomy" id="43664"/>
    <lineage>
        <taxon>Bacteria</taxon>
        <taxon>Bacillati</taxon>
        <taxon>Actinomycetota</taxon>
        <taxon>Actinomycetes</taxon>
        <taxon>Micrococcales</taxon>
        <taxon>Micrococcaceae</taxon>
        <taxon>Paenarthrobacter</taxon>
    </lineage>
</organism>
<evidence type="ECO:0000313" key="4">
    <source>
        <dbReference type="Proteomes" id="UP001620520"/>
    </source>
</evidence>
<evidence type="ECO:0000313" key="3">
    <source>
        <dbReference type="EMBL" id="MFK4637518.1"/>
    </source>
</evidence>
<evidence type="ECO:0000259" key="1">
    <source>
        <dbReference type="Pfam" id="PF04480"/>
    </source>
</evidence>
<evidence type="ECO:0000259" key="2">
    <source>
        <dbReference type="Pfam" id="PF13338"/>
    </source>
</evidence>
<dbReference type="Pfam" id="PF04480">
    <property type="entry name" value="DUF559"/>
    <property type="match status" value="1"/>
</dbReference>
<keyword evidence="3" id="KW-0255">Endonuclease</keyword>
<dbReference type="InterPro" id="IPR007569">
    <property type="entry name" value="DUF559"/>
</dbReference>
<dbReference type="RefSeq" id="WP_189019956.1">
    <property type="nucleotide sequence ID" value="NZ_BMPM01000008.1"/>
</dbReference>
<dbReference type="InterPro" id="IPR011335">
    <property type="entry name" value="Restrct_endonuc-II-like"/>
</dbReference>
<dbReference type="GO" id="GO:0004519">
    <property type="term" value="F:endonuclease activity"/>
    <property type="evidence" value="ECO:0007669"/>
    <property type="project" value="UniProtKB-KW"/>
</dbReference>
<comment type="caution">
    <text evidence="3">The sequence shown here is derived from an EMBL/GenBank/DDBJ whole genome shotgun (WGS) entry which is preliminary data.</text>
</comment>
<proteinExistence type="predicted"/>
<keyword evidence="4" id="KW-1185">Reference proteome</keyword>
<feature type="domain" description="AbiEi antitoxin N-terminal" evidence="2">
    <location>
        <begin position="5"/>
        <end position="49"/>
    </location>
</feature>